<dbReference type="RefSeq" id="WP_380095320.1">
    <property type="nucleotide sequence ID" value="NZ_JBHRYD010000001.1"/>
</dbReference>
<dbReference type="InterPro" id="IPR029063">
    <property type="entry name" value="SAM-dependent_MTases_sf"/>
</dbReference>
<evidence type="ECO:0000313" key="3">
    <source>
        <dbReference type="EMBL" id="MFC3704040.1"/>
    </source>
</evidence>
<dbReference type="PANTHER" id="PTHR43648">
    <property type="entry name" value="ELECTRON TRANSFER FLAVOPROTEIN BETA SUBUNIT LYSINE METHYLTRANSFERASE"/>
    <property type="match status" value="1"/>
</dbReference>
<dbReference type="GO" id="GO:0008168">
    <property type="term" value="F:methyltransferase activity"/>
    <property type="evidence" value="ECO:0007669"/>
    <property type="project" value="UniProtKB-KW"/>
</dbReference>
<evidence type="ECO:0000256" key="2">
    <source>
        <dbReference type="ARBA" id="ARBA00022679"/>
    </source>
</evidence>
<dbReference type="EMBL" id="JBHRYD010000001">
    <property type="protein sequence ID" value="MFC3704040.1"/>
    <property type="molecule type" value="Genomic_DNA"/>
</dbReference>
<dbReference type="Pfam" id="PF06325">
    <property type="entry name" value="PrmA"/>
    <property type="match status" value="1"/>
</dbReference>
<dbReference type="GO" id="GO:0032259">
    <property type="term" value="P:methylation"/>
    <property type="evidence" value="ECO:0007669"/>
    <property type="project" value="UniProtKB-KW"/>
</dbReference>
<dbReference type="Gene3D" id="3.40.50.150">
    <property type="entry name" value="Vaccinia Virus protein VP39"/>
    <property type="match status" value="1"/>
</dbReference>
<keyword evidence="4" id="KW-1185">Reference proteome</keyword>
<comment type="caution">
    <text evidence="3">The sequence shown here is derived from an EMBL/GenBank/DDBJ whole genome shotgun (WGS) entry which is preliminary data.</text>
</comment>
<accession>A0ABV7WXP8</accession>
<dbReference type="InterPro" id="IPR050078">
    <property type="entry name" value="Ribosomal_L11_MeTrfase_PrmA"/>
</dbReference>
<keyword evidence="2" id="KW-0808">Transferase</keyword>
<dbReference type="Proteomes" id="UP001595613">
    <property type="component" value="Unassembled WGS sequence"/>
</dbReference>
<proteinExistence type="predicted"/>
<protein>
    <submittedName>
        <fullName evidence="3">Class I SAM-dependent methyltransferase</fullName>
    </submittedName>
</protein>
<dbReference type="PANTHER" id="PTHR43648:SF1">
    <property type="entry name" value="ELECTRON TRANSFER FLAVOPROTEIN BETA SUBUNIT LYSINE METHYLTRANSFERASE"/>
    <property type="match status" value="1"/>
</dbReference>
<dbReference type="SUPFAM" id="SSF53335">
    <property type="entry name" value="S-adenosyl-L-methionine-dependent methyltransferases"/>
    <property type="match status" value="1"/>
</dbReference>
<reference evidence="4" key="1">
    <citation type="journal article" date="2019" name="Int. J. Syst. Evol. Microbiol.">
        <title>The Global Catalogue of Microorganisms (GCM) 10K type strain sequencing project: providing services to taxonomists for standard genome sequencing and annotation.</title>
        <authorList>
            <consortium name="The Broad Institute Genomics Platform"/>
            <consortium name="The Broad Institute Genome Sequencing Center for Infectious Disease"/>
            <person name="Wu L."/>
            <person name="Ma J."/>
        </authorList>
    </citation>
    <scope>NUCLEOTIDE SEQUENCE [LARGE SCALE GENOMIC DNA]</scope>
    <source>
        <strain evidence="4">KCTC 42281</strain>
    </source>
</reference>
<sequence length="216" mass="22722">MPASRVNPSPEEFIRGRFELAPLSFRPDIRLYRPTPRSGLAGFLAERGEAGRTPYWAYGWAGGAALALYLRDHPEIVRGGRVADFGAGSGLAGIAAALAGAREVCAIEPDPLAHAAIALNARANGVAIALRPGGPLPEIDLILAGDVFYDPVVAAQTLAVLETASCPVLVGDPFRRDLPRRRLEQIAEYEVPDMGGGAAVRSGVFTLRRANTGNAG</sequence>
<organism evidence="3 4">
    <name type="scientific">Devosia honganensis</name>
    <dbReference type="NCBI Taxonomy" id="1610527"/>
    <lineage>
        <taxon>Bacteria</taxon>
        <taxon>Pseudomonadati</taxon>
        <taxon>Pseudomonadota</taxon>
        <taxon>Alphaproteobacteria</taxon>
        <taxon>Hyphomicrobiales</taxon>
        <taxon>Devosiaceae</taxon>
        <taxon>Devosia</taxon>
    </lineage>
</organism>
<evidence type="ECO:0000313" key="4">
    <source>
        <dbReference type="Proteomes" id="UP001595613"/>
    </source>
</evidence>
<name>A0ABV7WXP8_9HYPH</name>
<gene>
    <name evidence="3" type="ORF">ACFOOL_04650</name>
</gene>
<keyword evidence="1 3" id="KW-0489">Methyltransferase</keyword>
<evidence type="ECO:0000256" key="1">
    <source>
        <dbReference type="ARBA" id="ARBA00022603"/>
    </source>
</evidence>